<organism evidence="1 2">
    <name type="scientific">Apolygus lucorum</name>
    <name type="common">Small green plant bug</name>
    <name type="synonym">Lygocoris lucorum</name>
    <dbReference type="NCBI Taxonomy" id="248454"/>
    <lineage>
        <taxon>Eukaryota</taxon>
        <taxon>Metazoa</taxon>
        <taxon>Ecdysozoa</taxon>
        <taxon>Arthropoda</taxon>
        <taxon>Hexapoda</taxon>
        <taxon>Insecta</taxon>
        <taxon>Pterygota</taxon>
        <taxon>Neoptera</taxon>
        <taxon>Paraneoptera</taxon>
        <taxon>Hemiptera</taxon>
        <taxon>Heteroptera</taxon>
        <taxon>Panheteroptera</taxon>
        <taxon>Cimicomorpha</taxon>
        <taxon>Miridae</taxon>
        <taxon>Mirini</taxon>
        <taxon>Apolygus</taxon>
    </lineage>
</organism>
<dbReference type="AlphaFoldDB" id="A0A6A4ISL7"/>
<gene>
    <name evidence="1" type="ORF">GE061_006299</name>
</gene>
<accession>A0A6A4ISL7</accession>
<dbReference type="Proteomes" id="UP000466442">
    <property type="component" value="Unassembled WGS sequence"/>
</dbReference>
<dbReference type="EMBL" id="WIXP02000014">
    <property type="protein sequence ID" value="KAF6200000.1"/>
    <property type="molecule type" value="Genomic_DNA"/>
</dbReference>
<protein>
    <submittedName>
        <fullName evidence="1">Uncharacterized protein</fullName>
    </submittedName>
</protein>
<sequence length="154" mass="16978">MNIHAVLGIALLCLSQVCGEQENLLHSLFNGKLNELRSEKLTQPEIFLADVTTDSQCNANEVMVNGTTLMKNTLDIIQETFSVVYTAVFASSSTTDCSYFGNTIFGKFRCSLLVFSNVKADISDVSGKVMDYKARSADLVTGIRYYINHCIGKK</sequence>
<evidence type="ECO:0000313" key="2">
    <source>
        <dbReference type="Proteomes" id="UP000466442"/>
    </source>
</evidence>
<reference evidence="1" key="1">
    <citation type="journal article" date="2021" name="Mol. Ecol. Resour.">
        <title>Apolygus lucorum genome provides insights into omnivorousness and mesophyll feeding.</title>
        <authorList>
            <person name="Liu Y."/>
            <person name="Liu H."/>
            <person name="Wang H."/>
            <person name="Huang T."/>
            <person name="Liu B."/>
            <person name="Yang B."/>
            <person name="Yin L."/>
            <person name="Li B."/>
            <person name="Zhang Y."/>
            <person name="Zhang S."/>
            <person name="Jiang F."/>
            <person name="Zhang X."/>
            <person name="Ren Y."/>
            <person name="Wang B."/>
            <person name="Wang S."/>
            <person name="Lu Y."/>
            <person name="Wu K."/>
            <person name="Fan W."/>
            <person name="Wang G."/>
        </authorList>
    </citation>
    <scope>NUCLEOTIDE SEQUENCE</scope>
    <source>
        <strain evidence="1">12Hb</strain>
    </source>
</reference>
<comment type="caution">
    <text evidence="1">The sequence shown here is derived from an EMBL/GenBank/DDBJ whole genome shotgun (WGS) entry which is preliminary data.</text>
</comment>
<proteinExistence type="predicted"/>
<name>A0A6A4ISL7_APOLU</name>
<keyword evidence="2" id="KW-1185">Reference proteome</keyword>
<evidence type="ECO:0000313" key="1">
    <source>
        <dbReference type="EMBL" id="KAF6200000.1"/>
    </source>
</evidence>